<proteinExistence type="predicted"/>
<feature type="region of interest" description="Disordered" evidence="1">
    <location>
        <begin position="1"/>
        <end position="128"/>
    </location>
</feature>
<evidence type="ECO:0000313" key="2">
    <source>
        <dbReference type="EMBL" id="KAF9503959.1"/>
    </source>
</evidence>
<dbReference type="Proteomes" id="UP000886523">
    <property type="component" value="Unassembled WGS sequence"/>
</dbReference>
<sequence length="128" mass="14291">MPTHQMSMGQTATCQTKLPTPHTRQSGSVVIYKVRHRLNQKLPDEHTPNEPPLPNDNLLNEPPPNENPPNKDMPTTHPLWQTSPEQAPPLLPNGNPPNEQPLNEDPPNQNLPNEGPTRTTHPPQRATI</sequence>
<feature type="compositionally biased region" description="Polar residues" evidence="1">
    <location>
        <begin position="1"/>
        <end position="28"/>
    </location>
</feature>
<reference evidence="2" key="1">
    <citation type="journal article" date="2020" name="Nat. Commun.">
        <title>Large-scale genome sequencing of mycorrhizal fungi provides insights into the early evolution of symbiotic traits.</title>
        <authorList>
            <person name="Miyauchi S."/>
            <person name="Kiss E."/>
            <person name="Kuo A."/>
            <person name="Drula E."/>
            <person name="Kohler A."/>
            <person name="Sanchez-Garcia M."/>
            <person name="Morin E."/>
            <person name="Andreopoulos B."/>
            <person name="Barry K.W."/>
            <person name="Bonito G."/>
            <person name="Buee M."/>
            <person name="Carver A."/>
            <person name="Chen C."/>
            <person name="Cichocki N."/>
            <person name="Clum A."/>
            <person name="Culley D."/>
            <person name="Crous P.W."/>
            <person name="Fauchery L."/>
            <person name="Girlanda M."/>
            <person name="Hayes R.D."/>
            <person name="Keri Z."/>
            <person name="LaButti K."/>
            <person name="Lipzen A."/>
            <person name="Lombard V."/>
            <person name="Magnuson J."/>
            <person name="Maillard F."/>
            <person name="Murat C."/>
            <person name="Nolan M."/>
            <person name="Ohm R.A."/>
            <person name="Pangilinan J."/>
            <person name="Pereira M.F."/>
            <person name="Perotto S."/>
            <person name="Peter M."/>
            <person name="Pfister S."/>
            <person name="Riley R."/>
            <person name="Sitrit Y."/>
            <person name="Stielow J.B."/>
            <person name="Szollosi G."/>
            <person name="Zifcakova L."/>
            <person name="Stursova M."/>
            <person name="Spatafora J.W."/>
            <person name="Tedersoo L."/>
            <person name="Vaario L.M."/>
            <person name="Yamada A."/>
            <person name="Yan M."/>
            <person name="Wang P."/>
            <person name="Xu J."/>
            <person name="Bruns T."/>
            <person name="Baldrian P."/>
            <person name="Vilgalys R."/>
            <person name="Dunand C."/>
            <person name="Henrissat B."/>
            <person name="Grigoriev I.V."/>
            <person name="Hibbett D."/>
            <person name="Nagy L.G."/>
            <person name="Martin F.M."/>
        </authorList>
    </citation>
    <scope>NUCLEOTIDE SEQUENCE</scope>
    <source>
        <strain evidence="2">UP504</strain>
    </source>
</reference>
<comment type="caution">
    <text evidence="2">The sequence shown here is derived from an EMBL/GenBank/DDBJ whole genome shotgun (WGS) entry which is preliminary data.</text>
</comment>
<evidence type="ECO:0000256" key="1">
    <source>
        <dbReference type="SAM" id="MobiDB-lite"/>
    </source>
</evidence>
<feature type="compositionally biased region" description="Pro residues" evidence="1">
    <location>
        <begin position="86"/>
        <end position="99"/>
    </location>
</feature>
<accession>A0A9P6ADW9</accession>
<keyword evidence="3" id="KW-1185">Reference proteome</keyword>
<evidence type="ECO:0000313" key="3">
    <source>
        <dbReference type="Proteomes" id="UP000886523"/>
    </source>
</evidence>
<dbReference type="EMBL" id="MU129281">
    <property type="protein sequence ID" value="KAF9503959.1"/>
    <property type="molecule type" value="Genomic_DNA"/>
</dbReference>
<feature type="compositionally biased region" description="Polar residues" evidence="1">
    <location>
        <begin position="106"/>
        <end position="128"/>
    </location>
</feature>
<gene>
    <name evidence="2" type="ORF">BS47DRAFT_1369148</name>
</gene>
<protein>
    <submittedName>
        <fullName evidence="2">Uncharacterized protein</fullName>
    </submittedName>
</protein>
<dbReference type="AlphaFoldDB" id="A0A9P6ADW9"/>
<organism evidence="2 3">
    <name type="scientific">Hydnum rufescens UP504</name>
    <dbReference type="NCBI Taxonomy" id="1448309"/>
    <lineage>
        <taxon>Eukaryota</taxon>
        <taxon>Fungi</taxon>
        <taxon>Dikarya</taxon>
        <taxon>Basidiomycota</taxon>
        <taxon>Agaricomycotina</taxon>
        <taxon>Agaricomycetes</taxon>
        <taxon>Cantharellales</taxon>
        <taxon>Hydnaceae</taxon>
        <taxon>Hydnum</taxon>
    </lineage>
</organism>
<name>A0A9P6ADW9_9AGAM</name>